<dbReference type="Proteomes" id="UP000069902">
    <property type="component" value="Chromosome cPNK"/>
</dbReference>
<dbReference type="InParanoid" id="A0A0U5ESL5"/>
<evidence type="ECO:0000256" key="4">
    <source>
        <dbReference type="ARBA" id="ARBA00022833"/>
    </source>
</evidence>
<dbReference type="KEGG" id="pnl:PNK_1543"/>
<dbReference type="AlphaFoldDB" id="A0A0U5ESL5"/>
<dbReference type="EMBL" id="LN879502">
    <property type="protein sequence ID" value="CUI17153.1"/>
    <property type="molecule type" value="Genomic_DNA"/>
</dbReference>
<dbReference type="PANTHER" id="PTHR43808:SF9">
    <property type="entry name" value="BLL0789 PROTEIN"/>
    <property type="match status" value="1"/>
</dbReference>
<dbReference type="Gene3D" id="3.40.630.10">
    <property type="entry name" value="Zn peptidases"/>
    <property type="match status" value="1"/>
</dbReference>
<dbReference type="Pfam" id="PF07687">
    <property type="entry name" value="M20_dimer"/>
    <property type="match status" value="1"/>
</dbReference>
<dbReference type="PROSITE" id="PS00758">
    <property type="entry name" value="ARGE_DAPE_CPG2_1"/>
    <property type="match status" value="1"/>
</dbReference>
<evidence type="ECO:0000256" key="5">
    <source>
        <dbReference type="PIRSR" id="PIRSR037238-1"/>
    </source>
</evidence>
<dbReference type="GO" id="GO:0004180">
    <property type="term" value="F:carboxypeptidase activity"/>
    <property type="evidence" value="ECO:0007669"/>
    <property type="project" value="UniProtKB-KW"/>
</dbReference>
<proteinExistence type="predicted"/>
<accession>A0A0U5ESL5</accession>
<evidence type="ECO:0000313" key="7">
    <source>
        <dbReference type="EMBL" id="CUI17153.1"/>
    </source>
</evidence>
<dbReference type="InterPro" id="IPR050072">
    <property type="entry name" value="Peptidase_M20A"/>
</dbReference>
<dbReference type="InterPro" id="IPR001261">
    <property type="entry name" value="ArgE/DapE_CS"/>
</dbReference>
<keyword evidence="2" id="KW-0479">Metal-binding</keyword>
<dbReference type="Gene3D" id="3.30.70.360">
    <property type="match status" value="1"/>
</dbReference>
<keyword evidence="7" id="KW-0121">Carboxypeptidase</keyword>
<dbReference type="InterPro" id="IPR036264">
    <property type="entry name" value="Bact_exopeptidase_dim_dom"/>
</dbReference>
<dbReference type="PATRIC" id="fig|389348.3.peg.1730"/>
<evidence type="ECO:0000256" key="3">
    <source>
        <dbReference type="ARBA" id="ARBA00022801"/>
    </source>
</evidence>
<evidence type="ECO:0000313" key="8">
    <source>
        <dbReference type="Proteomes" id="UP000069902"/>
    </source>
</evidence>
<dbReference type="RefSeq" id="WP_032124246.1">
    <property type="nucleotide sequence ID" value="NZ_LN879502.1"/>
</dbReference>
<feature type="domain" description="Peptidase M20 dimerisation" evidence="6">
    <location>
        <begin position="202"/>
        <end position="296"/>
    </location>
</feature>
<keyword evidence="7" id="KW-0645">Protease</keyword>
<evidence type="ECO:0000256" key="1">
    <source>
        <dbReference type="ARBA" id="ARBA00001947"/>
    </source>
</evidence>
<dbReference type="SUPFAM" id="SSF53187">
    <property type="entry name" value="Zn-dependent exopeptidases"/>
    <property type="match status" value="1"/>
</dbReference>
<dbReference type="PANTHER" id="PTHR43808">
    <property type="entry name" value="ACETYLORNITHINE DEACETYLASE"/>
    <property type="match status" value="1"/>
</dbReference>
<dbReference type="Pfam" id="PF01546">
    <property type="entry name" value="Peptidase_M20"/>
    <property type="match status" value="1"/>
</dbReference>
<protein>
    <submittedName>
        <fullName evidence="7">Putative carboxypeptidase G2</fullName>
        <ecNumber evidence="7">3.4.17.11</ecNumber>
    </submittedName>
</protein>
<keyword evidence="4" id="KW-0862">Zinc</keyword>
<dbReference type="InterPro" id="IPR002933">
    <property type="entry name" value="Peptidase_M20"/>
</dbReference>
<dbReference type="FunCoup" id="A0A0U5ESL5">
    <property type="interactions" value="360"/>
</dbReference>
<sequence length="414" mass="45812">MNVSIQAFIPYLKWIDSQASYLHHLVRAWSNINTFSYNTEGLATLLSTLKRDFLGLEGNMHLISLPPRQIIGAKGELREQMLGQALRIKKRPHAPIQILLAGHMDTVYPPSSPFQIVREKDHQTWIGPGVTDMKGGLAILLVTLAALERSPYADQIGWEVLINPDEEIGSPGSAYLFEEAARRNHIGLIFEPSFPDGAFVSSRKGSATYSITVKGRSAHVGRNFSEGRHAIYALSQFIQKVELLNKPDEGVIVNVGYVEGGGPVNIVPDFAACRLNMRTSNADDILFLQRTLQDIASLCQQKEGIQLSIINETERMPKPLTQNLQVLFELYADCAHDLHIPFQLRETGGVCDGNITSGAGLPTMDSIGAVGGCIHTHEEYLFLPSLVERTKLASLFLFKLATKELIIQREPHHG</sequence>
<comment type="cofactor">
    <cofactor evidence="1">
        <name>Zn(2+)</name>
        <dbReference type="ChEBI" id="CHEBI:29105"/>
    </cofactor>
</comment>
<feature type="active site" evidence="5">
    <location>
        <position position="105"/>
    </location>
</feature>
<dbReference type="STRING" id="389348.PNK_1543"/>
<name>A0A0U5ESL5_9BACT</name>
<dbReference type="PIRSF" id="PIRSF037238">
    <property type="entry name" value="Carboxypeptidase_G2"/>
    <property type="match status" value="1"/>
</dbReference>
<feature type="active site" description="Proton acceptor" evidence="5">
    <location>
        <position position="166"/>
    </location>
</feature>
<organism evidence="7 8">
    <name type="scientific">Candidatus Protochlamydia naegleriophila</name>
    <dbReference type="NCBI Taxonomy" id="389348"/>
    <lineage>
        <taxon>Bacteria</taxon>
        <taxon>Pseudomonadati</taxon>
        <taxon>Chlamydiota</taxon>
        <taxon>Chlamydiia</taxon>
        <taxon>Parachlamydiales</taxon>
        <taxon>Parachlamydiaceae</taxon>
        <taxon>Candidatus Protochlamydia</taxon>
    </lineage>
</organism>
<dbReference type="EC" id="3.4.17.11" evidence="7"/>
<dbReference type="InterPro" id="IPR017150">
    <property type="entry name" value="Pept_M20_glutamate_carboxypep"/>
</dbReference>
<keyword evidence="8" id="KW-1185">Reference proteome</keyword>
<keyword evidence="3 7" id="KW-0378">Hydrolase</keyword>
<reference evidence="8" key="1">
    <citation type="submission" date="2015-09" db="EMBL/GenBank/DDBJ databases">
        <authorList>
            <person name="Bertelli C."/>
        </authorList>
    </citation>
    <scope>NUCLEOTIDE SEQUENCE [LARGE SCALE GENOMIC DNA]</scope>
    <source>
        <strain evidence="8">KNic</strain>
    </source>
</reference>
<dbReference type="SUPFAM" id="SSF55031">
    <property type="entry name" value="Bacterial exopeptidase dimerisation domain"/>
    <property type="match status" value="1"/>
</dbReference>
<dbReference type="InterPro" id="IPR011650">
    <property type="entry name" value="Peptidase_M20_dimer"/>
</dbReference>
<gene>
    <name evidence="7" type="ORF">PNK_1543</name>
</gene>
<evidence type="ECO:0000256" key="2">
    <source>
        <dbReference type="ARBA" id="ARBA00022723"/>
    </source>
</evidence>
<dbReference type="GO" id="GO:0046872">
    <property type="term" value="F:metal ion binding"/>
    <property type="evidence" value="ECO:0007669"/>
    <property type="project" value="UniProtKB-KW"/>
</dbReference>
<dbReference type="NCBIfam" id="NF005602">
    <property type="entry name" value="PRK07338.1"/>
    <property type="match status" value="1"/>
</dbReference>
<evidence type="ECO:0000259" key="6">
    <source>
        <dbReference type="Pfam" id="PF07687"/>
    </source>
</evidence>